<protein>
    <submittedName>
        <fullName evidence="2">Uncharacterized protein</fullName>
    </submittedName>
</protein>
<comment type="caution">
    <text evidence="2">The sequence shown here is derived from an EMBL/GenBank/DDBJ whole genome shotgun (WGS) entry which is preliminary data.</text>
</comment>
<reference evidence="2 3" key="1">
    <citation type="journal article" date="2015" name="Nature">
        <title>rRNA introns, odd ribosomes, and small enigmatic genomes across a large radiation of phyla.</title>
        <authorList>
            <person name="Brown C.T."/>
            <person name="Hug L.A."/>
            <person name="Thomas B.C."/>
            <person name="Sharon I."/>
            <person name="Castelle C.J."/>
            <person name="Singh A."/>
            <person name="Wilkins M.J."/>
            <person name="Williams K.H."/>
            <person name="Banfield J.F."/>
        </authorList>
    </citation>
    <scope>NUCLEOTIDE SEQUENCE [LARGE SCALE GENOMIC DNA]</scope>
</reference>
<feature type="compositionally biased region" description="Basic residues" evidence="1">
    <location>
        <begin position="30"/>
        <end position="40"/>
    </location>
</feature>
<accession>A0A0G1BDL5</accession>
<proteinExistence type="predicted"/>
<dbReference type="EMBL" id="LCEK01000030">
    <property type="protein sequence ID" value="KKS71392.1"/>
    <property type="molecule type" value="Genomic_DNA"/>
</dbReference>
<dbReference type="AlphaFoldDB" id="A0A0G1BDL5"/>
<organism evidence="2 3">
    <name type="scientific">Candidatus Magasanikbacteria bacterium GW2011_GWE2_42_7</name>
    <dbReference type="NCBI Taxonomy" id="1619052"/>
    <lineage>
        <taxon>Bacteria</taxon>
        <taxon>Candidatus Magasanikiibacteriota</taxon>
    </lineage>
</organism>
<dbReference type="Proteomes" id="UP000033867">
    <property type="component" value="Unassembled WGS sequence"/>
</dbReference>
<gene>
    <name evidence="2" type="ORF">UV42_C0030G0010</name>
</gene>
<feature type="region of interest" description="Disordered" evidence="1">
    <location>
        <begin position="16"/>
        <end position="51"/>
    </location>
</feature>
<evidence type="ECO:0000313" key="3">
    <source>
        <dbReference type="Proteomes" id="UP000033867"/>
    </source>
</evidence>
<evidence type="ECO:0000256" key="1">
    <source>
        <dbReference type="SAM" id="MobiDB-lite"/>
    </source>
</evidence>
<evidence type="ECO:0000313" key="2">
    <source>
        <dbReference type="EMBL" id="KKS71392.1"/>
    </source>
</evidence>
<name>A0A0G1BDL5_9BACT</name>
<sequence length="95" mass="11032">MFFMPQLCVYRYTEQLEGDTQSDTSPSHSPPHHQYRRKRQREKERNHHTSIFEADPLRIARMTTDCMAFGVTTTHRIVRLTTDPVGPNVSSPTTT</sequence>